<name>A0A179GAX9_PURLI</name>
<evidence type="ECO:0000256" key="1">
    <source>
        <dbReference type="SAM" id="MobiDB-lite"/>
    </source>
</evidence>
<feature type="region of interest" description="Disordered" evidence="1">
    <location>
        <begin position="200"/>
        <end position="222"/>
    </location>
</feature>
<sequence length="222" mass="24115">MEIDCTRSCLLRTTLELSYLSSFCVLRNTSTPASRTESFGRERQAIVISLGPSLKTGLLVLRTPDGYRSCLPSCILGAGSPTVQKTAVVSGRPTPDESRETFRAASLPAISCWSLAKKIHEAPAHLIEPFRGTAAAIVKALASDKVSRSSEDTKAPPSWRGKRTTRRGPAATARKLDSRAVFAASFLPMPLPMRPACRPPRLDCSHNRQWLSKAQGQTARPN</sequence>
<dbReference type="EMBL" id="LSBI01000008">
    <property type="protein sequence ID" value="OAQ83088.1"/>
    <property type="molecule type" value="Genomic_DNA"/>
</dbReference>
<dbReference type="EMBL" id="LSBH01000009">
    <property type="protein sequence ID" value="OAQ74976.1"/>
    <property type="molecule type" value="Genomic_DNA"/>
</dbReference>
<dbReference type="AlphaFoldDB" id="A0A179GAX9"/>
<feature type="compositionally biased region" description="Polar residues" evidence="1">
    <location>
        <begin position="207"/>
        <end position="222"/>
    </location>
</feature>
<dbReference type="Proteomes" id="UP000078340">
    <property type="component" value="Unassembled WGS sequence"/>
</dbReference>
<comment type="caution">
    <text evidence="2">The sequence shown here is derived from an EMBL/GenBank/DDBJ whole genome shotgun (WGS) entry which is preliminary data.</text>
</comment>
<protein>
    <submittedName>
        <fullName evidence="2">Uncharacterized protein</fullName>
    </submittedName>
</protein>
<accession>A0A179GAX9</accession>
<gene>
    <name evidence="2" type="ORF">VFPBJ_10271</name>
    <name evidence="3" type="ORF">VFPFJ_08891</name>
</gene>
<evidence type="ECO:0000313" key="4">
    <source>
        <dbReference type="Proteomes" id="UP000078240"/>
    </source>
</evidence>
<dbReference type="Proteomes" id="UP000078240">
    <property type="component" value="Unassembled WGS sequence"/>
</dbReference>
<evidence type="ECO:0000313" key="2">
    <source>
        <dbReference type="EMBL" id="OAQ74976.1"/>
    </source>
</evidence>
<feature type="compositionally biased region" description="Basic and acidic residues" evidence="1">
    <location>
        <begin position="145"/>
        <end position="154"/>
    </location>
</feature>
<proteinExistence type="predicted"/>
<feature type="region of interest" description="Disordered" evidence="1">
    <location>
        <begin position="145"/>
        <end position="173"/>
    </location>
</feature>
<reference evidence="2 4" key="1">
    <citation type="submission" date="2016-01" db="EMBL/GenBank/DDBJ databases">
        <title>Biosynthesis of antibiotic leucinostatins and their inhibition on Phytophthora in bio-control Purpureocillium lilacinum.</title>
        <authorList>
            <person name="Wang G."/>
            <person name="Liu Z."/>
            <person name="Lin R."/>
            <person name="Li E."/>
            <person name="Mao Z."/>
            <person name="Ling J."/>
            <person name="Yin W."/>
            <person name="Xie B."/>
        </authorList>
    </citation>
    <scope>NUCLEOTIDE SEQUENCE [LARGE SCALE GENOMIC DNA]</scope>
    <source>
        <strain evidence="2">PLBJ-1</strain>
        <strain evidence="3">PLFJ-1</strain>
    </source>
</reference>
<organism evidence="2 4">
    <name type="scientific">Purpureocillium lilacinum</name>
    <name type="common">Paecilomyces lilacinus</name>
    <dbReference type="NCBI Taxonomy" id="33203"/>
    <lineage>
        <taxon>Eukaryota</taxon>
        <taxon>Fungi</taxon>
        <taxon>Dikarya</taxon>
        <taxon>Ascomycota</taxon>
        <taxon>Pezizomycotina</taxon>
        <taxon>Sordariomycetes</taxon>
        <taxon>Hypocreomycetidae</taxon>
        <taxon>Hypocreales</taxon>
        <taxon>Ophiocordycipitaceae</taxon>
        <taxon>Purpureocillium</taxon>
    </lineage>
</organism>
<evidence type="ECO:0000313" key="3">
    <source>
        <dbReference type="EMBL" id="OAQ83088.1"/>
    </source>
</evidence>